<dbReference type="PROSITE" id="PS51832">
    <property type="entry name" value="HD_GYP"/>
    <property type="match status" value="1"/>
</dbReference>
<dbReference type="OrthoDB" id="9802066at2"/>
<organism evidence="4 5">
    <name type="scientific">Gaiella occulta</name>
    <dbReference type="NCBI Taxonomy" id="1002870"/>
    <lineage>
        <taxon>Bacteria</taxon>
        <taxon>Bacillati</taxon>
        <taxon>Actinomycetota</taxon>
        <taxon>Thermoleophilia</taxon>
        <taxon>Gaiellales</taxon>
        <taxon>Gaiellaceae</taxon>
        <taxon>Gaiella</taxon>
    </lineage>
</organism>
<feature type="transmembrane region" description="Helical" evidence="2">
    <location>
        <begin position="158"/>
        <end position="188"/>
    </location>
</feature>
<feature type="transmembrane region" description="Helical" evidence="2">
    <location>
        <begin position="465"/>
        <end position="482"/>
    </location>
</feature>
<dbReference type="Pfam" id="PF13487">
    <property type="entry name" value="HD_5"/>
    <property type="match status" value="1"/>
</dbReference>
<dbReference type="SMART" id="SM00471">
    <property type="entry name" value="HDc"/>
    <property type="match status" value="1"/>
</dbReference>
<comment type="caution">
    <text evidence="4">The sequence shown here is derived from an EMBL/GenBank/DDBJ whole genome shotgun (WGS) entry which is preliminary data.</text>
</comment>
<evidence type="ECO:0000313" key="5">
    <source>
        <dbReference type="Proteomes" id="UP000254134"/>
    </source>
</evidence>
<dbReference type="InterPro" id="IPR003607">
    <property type="entry name" value="HD/PDEase_dom"/>
</dbReference>
<dbReference type="InterPro" id="IPR037522">
    <property type="entry name" value="HD_GYP_dom"/>
</dbReference>
<dbReference type="EMBL" id="QQZY01000003">
    <property type="protein sequence ID" value="RDI74767.1"/>
    <property type="molecule type" value="Genomic_DNA"/>
</dbReference>
<proteinExistence type="predicted"/>
<dbReference type="PANTHER" id="PTHR43155:SF2">
    <property type="entry name" value="CYCLIC DI-GMP PHOSPHODIESTERASE PA4108"/>
    <property type="match status" value="1"/>
</dbReference>
<feature type="transmembrane region" description="Helical" evidence="2">
    <location>
        <begin position="124"/>
        <end position="146"/>
    </location>
</feature>
<feature type="region of interest" description="Disordered" evidence="1">
    <location>
        <begin position="651"/>
        <end position="675"/>
    </location>
</feature>
<gene>
    <name evidence="4" type="ORF">Gocc_1656</name>
</gene>
<feature type="transmembrane region" description="Helical" evidence="2">
    <location>
        <begin position="89"/>
        <end position="112"/>
    </location>
</feature>
<feature type="transmembrane region" description="Helical" evidence="2">
    <location>
        <begin position="488"/>
        <end position="505"/>
    </location>
</feature>
<dbReference type="Gene3D" id="1.10.3210.10">
    <property type="entry name" value="Hypothetical protein af1432"/>
    <property type="match status" value="1"/>
</dbReference>
<protein>
    <submittedName>
        <fullName evidence="4">HD domain-containing protein</fullName>
    </submittedName>
</protein>
<keyword evidence="2" id="KW-0812">Transmembrane</keyword>
<accession>A0A7M2YZ57</accession>
<feature type="domain" description="HD-GYP" evidence="3">
    <location>
        <begin position="244"/>
        <end position="438"/>
    </location>
</feature>
<reference evidence="5" key="2">
    <citation type="journal article" date="2019" name="MicrobiologyOpen">
        <title>High-quality draft genome sequence of Gaiella occulta isolated from a 150 meter deep mineral water borehole and comparison with the genome sequences of other deep-branching lineages of the phylum Actinobacteria.</title>
        <authorList>
            <person name="Severino R."/>
            <person name="Froufe H.J.C."/>
            <person name="Barroso C."/>
            <person name="Albuquerque L."/>
            <person name="Lobo-da-Cunha A."/>
            <person name="da Costa M.S."/>
            <person name="Egas C."/>
        </authorList>
    </citation>
    <scope>NUCLEOTIDE SEQUENCE [LARGE SCALE GENOMIC DNA]</scope>
    <source>
        <strain evidence="5">F2-233</strain>
    </source>
</reference>
<dbReference type="RefSeq" id="WP_114796062.1">
    <property type="nucleotide sequence ID" value="NZ_QQZY01000003.1"/>
</dbReference>
<name>A0A7M2YZ57_9ACTN</name>
<evidence type="ECO:0000256" key="1">
    <source>
        <dbReference type="SAM" id="MobiDB-lite"/>
    </source>
</evidence>
<evidence type="ECO:0000259" key="3">
    <source>
        <dbReference type="PROSITE" id="PS51832"/>
    </source>
</evidence>
<evidence type="ECO:0000313" key="4">
    <source>
        <dbReference type="EMBL" id="RDI74767.1"/>
    </source>
</evidence>
<dbReference type="CDD" id="cd00077">
    <property type="entry name" value="HDc"/>
    <property type="match status" value="1"/>
</dbReference>
<keyword evidence="2" id="KW-1133">Transmembrane helix</keyword>
<feature type="transmembrane region" description="Helical" evidence="2">
    <location>
        <begin position="20"/>
        <end position="44"/>
    </location>
</feature>
<sequence>MTGRAQALRALARRSGAAGLPGRALVIVAAVTAAGSGSLGLFAFYGSDDWSTLALLMAAALITEWLNVPGDEDPLDAAGAQAFSFSSGIHIAAVVLVGPFAAGFVAVFALLVADLLRRESPVKIAFNASVFALASVAAGGAFVAAGGTVGSIALPDDLVALAALWLAYTTVNTLLVSILVSTITHVPLTLLLDQKLRSEFASAAGEAGVGLSFALFVQMNGWGTVFLIPLVFGVYQARARLAQLRIETARSLETFANVVDERDPSTHRHSERVAVSVRELAVALDLPTTSILTLRWAARLHDLGKISVDSSILMKPGRLADEEWKSMRRHPRLSARLLRRFRFAAPHTRAVEYHHERFDGRGYYAVPPEAIPMEAYFIAVADSFDAMVSDRPYRSGLPEETALAEIERGAGTQFHPLVARAFVALKRGLDPKDVLSPEELRSLAEPFTSQHDLDLRSIASAVRNSRLWVLVVTIAASLAALASGRAPVILSALATLAVVLAALIAERFRTLSLARQLAAQSSAGSGADSPLSLLRAALAAAARPTWAALVEWDPQRLEGRVVSEVGTAGNRASEERIVSWLLRDADDGAGLLRREGDELDGAWLALRLASPAAVEQFAVFAFAHTPARWLEAALLRARTDIADMLLPPGAAPVPPVGPAGSGRRAPVLESRPQEG</sequence>
<evidence type="ECO:0000256" key="2">
    <source>
        <dbReference type="SAM" id="Phobius"/>
    </source>
</evidence>
<keyword evidence="2" id="KW-0472">Membrane</keyword>
<reference evidence="4 5" key="1">
    <citation type="submission" date="2018-07" db="EMBL/GenBank/DDBJ databases">
        <title>High-quality-draft genome sequence of Gaiella occulta.</title>
        <authorList>
            <person name="Severino R."/>
            <person name="Froufe H.J.C."/>
            <person name="Rainey F.A."/>
            <person name="Barroso C."/>
            <person name="Albuquerque L."/>
            <person name="Lobo-Da-Cunha A."/>
            <person name="Da Costa M.S."/>
            <person name="Egas C."/>
        </authorList>
    </citation>
    <scope>NUCLEOTIDE SEQUENCE [LARGE SCALE GENOMIC DNA]</scope>
    <source>
        <strain evidence="4 5">F2-233</strain>
    </source>
</reference>
<keyword evidence="5" id="KW-1185">Reference proteome</keyword>
<dbReference type="AlphaFoldDB" id="A0A7M2YZ57"/>
<dbReference type="Proteomes" id="UP000254134">
    <property type="component" value="Unassembled WGS sequence"/>
</dbReference>
<dbReference type="PANTHER" id="PTHR43155">
    <property type="entry name" value="CYCLIC DI-GMP PHOSPHODIESTERASE PA4108-RELATED"/>
    <property type="match status" value="1"/>
</dbReference>
<dbReference type="SUPFAM" id="SSF109604">
    <property type="entry name" value="HD-domain/PDEase-like"/>
    <property type="match status" value="1"/>
</dbReference>